<evidence type="ECO:0000256" key="2">
    <source>
        <dbReference type="ARBA" id="ARBA00022737"/>
    </source>
</evidence>
<evidence type="ECO:0000256" key="1">
    <source>
        <dbReference type="ARBA" id="ARBA00022574"/>
    </source>
</evidence>
<name>A0A5C1A6C6_9BACT</name>
<dbReference type="InterPro" id="IPR011047">
    <property type="entry name" value="Quinoprotein_ADH-like_sf"/>
</dbReference>
<dbReference type="InterPro" id="IPR015943">
    <property type="entry name" value="WD40/YVTN_repeat-like_dom_sf"/>
</dbReference>
<gene>
    <name evidence="6" type="ORF">PX52LOC_00404</name>
</gene>
<feature type="repeat" description="WD" evidence="3">
    <location>
        <begin position="255"/>
        <end position="296"/>
    </location>
</feature>
<dbReference type="InterPro" id="IPR001680">
    <property type="entry name" value="WD40_rpt"/>
</dbReference>
<proteinExistence type="predicted"/>
<dbReference type="SUPFAM" id="SSF50998">
    <property type="entry name" value="Quinoprotein alcohol dehydrogenase-like"/>
    <property type="match status" value="2"/>
</dbReference>
<evidence type="ECO:0000256" key="4">
    <source>
        <dbReference type="SAM" id="MobiDB-lite"/>
    </source>
</evidence>
<dbReference type="SMART" id="SM00320">
    <property type="entry name" value="WD40"/>
    <property type="match status" value="5"/>
</dbReference>
<dbReference type="RefSeq" id="WP_149108510.1">
    <property type="nucleotide sequence ID" value="NZ_CP042425.1"/>
</dbReference>
<dbReference type="OrthoDB" id="207253at2"/>
<accession>A0A5C1A6C6</accession>
<dbReference type="EMBL" id="CP042425">
    <property type="protein sequence ID" value="QEL13546.1"/>
    <property type="molecule type" value="Genomic_DNA"/>
</dbReference>
<keyword evidence="1 3" id="KW-0853">WD repeat</keyword>
<sequence length="905" mass="97802">MRLLRTLLVLAGLCPFAFAEKPQAVPPAESTTARAESVTSQADPAARPPGAKLRLGSTLFRIDSLSRHTTLLPDGKTIVRFVQPEKLQFISVETGRETRSIKLKEQVQSGYTMSLSPTGERLIITTYNAATVVDVKTGDIIGKMARQNNEGKFARALDTLSDGLVSCSGNGRYLAFGTRYPQKEGEVFAYVFDTEKNDFIADVKVLQRNYINAVLTADGKTFASFGQHYVQNNEEAVAPVVQIWDVAGKKELAKVRTSLTQVMAARFSLDGKTLYTGGQGGPIESWDVATGKKLRQYITRSNVGHKLFLSADGKRLAAASQDGAVQVWEADTGKRLGVSSAQTNSVEMVALPPDGPAVAFGLYSQTMQVWQVPGKVLTPQDGHFGPVNIIQYTPDGKQIVTAGQDGRVVRWDAATGAEVETYGYSPTNAPREITKANLRGLQPARAVRWSNSWSIYAGTFSPDASTIYLQGGQGGVTVVDIATGQEQFTLFFPNARNSHGNSRPSLSADGRRVGAAGQHYDRNKYVFTAAAWDTETGETLAEVRMDFDQNTRYVNGMATAVSPDGAYFGFLCNIQHQQTGQSTTEFTTFDLNTGAKLASGGQSGRSYSPFLQAAPDNRSAVSLDQQNQLLVWDLPTGKLTRTLTSLGTAQQLPPTFHPSGRTFAIATSDATTGTTRHTVRIVEWASGQTRMELPLENPTTSALAYSPDGNTLAVGWHDSTVLLFDVAGDDAKKPWEAKPTEPKQLWASLSGTSAKAAWQAMRELGDRPDVAMNLIRENVKPVPAPAKPSAEQIGTWITALDAPAFAAREAALKDLKRLGKAAEKELKAALETTPSPETKERVEKLLTFIIKPVTPNVPEARAVELLERIGNAEARGELSKLAAGDPASLMTQDAAKSLQRLANKR</sequence>
<feature type="repeat" description="WD" evidence="3">
    <location>
        <begin position="380"/>
        <end position="421"/>
    </location>
</feature>
<dbReference type="PROSITE" id="PS00678">
    <property type="entry name" value="WD_REPEATS_1"/>
    <property type="match status" value="1"/>
</dbReference>
<dbReference type="PANTHER" id="PTHR22847">
    <property type="entry name" value="WD40 REPEAT PROTEIN"/>
    <property type="match status" value="1"/>
</dbReference>
<organism evidence="6 7">
    <name type="scientific">Limnoglobus roseus</name>
    <dbReference type="NCBI Taxonomy" id="2598579"/>
    <lineage>
        <taxon>Bacteria</taxon>
        <taxon>Pseudomonadati</taxon>
        <taxon>Planctomycetota</taxon>
        <taxon>Planctomycetia</taxon>
        <taxon>Gemmatales</taxon>
        <taxon>Gemmataceae</taxon>
        <taxon>Limnoglobus</taxon>
    </lineage>
</organism>
<dbReference type="PROSITE" id="PS50082">
    <property type="entry name" value="WD_REPEATS_2"/>
    <property type="match status" value="3"/>
</dbReference>
<keyword evidence="5" id="KW-0732">Signal</keyword>
<feature type="repeat" description="WD" evidence="3">
    <location>
        <begin position="309"/>
        <end position="338"/>
    </location>
</feature>
<feature type="compositionally biased region" description="Polar residues" evidence="4">
    <location>
        <begin position="29"/>
        <end position="42"/>
    </location>
</feature>
<dbReference type="Pfam" id="PF00400">
    <property type="entry name" value="WD40"/>
    <property type="match status" value="1"/>
</dbReference>
<dbReference type="AlphaFoldDB" id="A0A5C1A6C6"/>
<dbReference type="Proteomes" id="UP000324974">
    <property type="component" value="Chromosome"/>
</dbReference>
<dbReference type="InterPro" id="IPR019775">
    <property type="entry name" value="WD40_repeat_CS"/>
</dbReference>
<feature type="region of interest" description="Disordered" evidence="4">
    <location>
        <begin position="25"/>
        <end position="49"/>
    </location>
</feature>
<dbReference type="PROSITE" id="PS50294">
    <property type="entry name" value="WD_REPEATS_REGION"/>
    <property type="match status" value="1"/>
</dbReference>
<feature type="chain" id="PRO_5022974712" evidence="5">
    <location>
        <begin position="20"/>
        <end position="905"/>
    </location>
</feature>
<keyword evidence="7" id="KW-1185">Reference proteome</keyword>
<protein>
    <submittedName>
        <fullName evidence="6">WD40 repeat domain-containing protein</fullName>
    </submittedName>
</protein>
<evidence type="ECO:0000313" key="7">
    <source>
        <dbReference type="Proteomes" id="UP000324974"/>
    </source>
</evidence>
<dbReference type="Gene3D" id="2.130.10.10">
    <property type="entry name" value="YVTN repeat-like/Quinoprotein amine dehydrogenase"/>
    <property type="match status" value="4"/>
</dbReference>
<feature type="signal peptide" evidence="5">
    <location>
        <begin position="1"/>
        <end position="19"/>
    </location>
</feature>
<dbReference type="KEGG" id="lrs:PX52LOC_00404"/>
<evidence type="ECO:0000256" key="3">
    <source>
        <dbReference type="PROSITE-ProRule" id="PRU00221"/>
    </source>
</evidence>
<keyword evidence="2" id="KW-0677">Repeat</keyword>
<evidence type="ECO:0000313" key="6">
    <source>
        <dbReference type="EMBL" id="QEL13546.1"/>
    </source>
</evidence>
<evidence type="ECO:0000256" key="5">
    <source>
        <dbReference type="SAM" id="SignalP"/>
    </source>
</evidence>
<dbReference type="PANTHER" id="PTHR22847:SF637">
    <property type="entry name" value="WD REPEAT DOMAIN 5B"/>
    <property type="match status" value="1"/>
</dbReference>
<reference evidence="7" key="1">
    <citation type="submission" date="2019-08" db="EMBL/GenBank/DDBJ databases">
        <title>Limnoglobus roseus gen. nov., sp. nov., a novel freshwater planctomycete with a giant genome from the family Gemmataceae.</title>
        <authorList>
            <person name="Kulichevskaya I.S."/>
            <person name="Naumoff D.G."/>
            <person name="Miroshnikov K."/>
            <person name="Ivanova A."/>
            <person name="Philippov D.A."/>
            <person name="Hakobyan A."/>
            <person name="Rijpstra I.C."/>
            <person name="Sinninghe Damste J.S."/>
            <person name="Liesack W."/>
            <person name="Dedysh S.N."/>
        </authorList>
    </citation>
    <scope>NUCLEOTIDE SEQUENCE [LARGE SCALE GENOMIC DNA]</scope>
    <source>
        <strain evidence="7">PX52</strain>
    </source>
</reference>